<protein>
    <submittedName>
        <fullName evidence="1">Uncharacterized protein</fullName>
    </submittedName>
</protein>
<name>A0A7J5TW23_9BACT</name>
<accession>A0A7J5TW23</accession>
<dbReference type="RefSeq" id="WP_152125532.1">
    <property type="nucleotide sequence ID" value="NZ_WELI01000007.1"/>
</dbReference>
<comment type="caution">
    <text evidence="1">The sequence shown here is derived from an EMBL/GenBank/DDBJ whole genome shotgun (WGS) entry which is preliminary data.</text>
</comment>
<proteinExistence type="predicted"/>
<gene>
    <name evidence="1" type="ORF">F5984_17505</name>
</gene>
<evidence type="ECO:0000313" key="1">
    <source>
        <dbReference type="EMBL" id="KAB7728637.1"/>
    </source>
</evidence>
<organism evidence="1 2">
    <name type="scientific">Rudanella paleaurantiibacter</name>
    <dbReference type="NCBI Taxonomy" id="2614655"/>
    <lineage>
        <taxon>Bacteria</taxon>
        <taxon>Pseudomonadati</taxon>
        <taxon>Bacteroidota</taxon>
        <taxon>Cytophagia</taxon>
        <taxon>Cytophagales</taxon>
        <taxon>Cytophagaceae</taxon>
        <taxon>Rudanella</taxon>
    </lineage>
</organism>
<evidence type="ECO:0000313" key="2">
    <source>
        <dbReference type="Proteomes" id="UP000488299"/>
    </source>
</evidence>
<dbReference type="Proteomes" id="UP000488299">
    <property type="component" value="Unassembled WGS sequence"/>
</dbReference>
<keyword evidence="2" id="KW-1185">Reference proteome</keyword>
<dbReference type="EMBL" id="WELI01000007">
    <property type="protein sequence ID" value="KAB7728637.1"/>
    <property type="molecule type" value="Genomic_DNA"/>
</dbReference>
<reference evidence="1 2" key="1">
    <citation type="submission" date="2019-10" db="EMBL/GenBank/DDBJ databases">
        <title>Rudanella paleaurantiibacter sp. nov., isolated from sludge.</title>
        <authorList>
            <person name="Xu S.Q."/>
        </authorList>
    </citation>
    <scope>NUCLEOTIDE SEQUENCE [LARGE SCALE GENOMIC DNA]</scope>
    <source>
        <strain evidence="1 2">HX-22-17</strain>
    </source>
</reference>
<dbReference type="AlphaFoldDB" id="A0A7J5TW23"/>
<sequence length="121" mass="13386">MTSQNEQITALIEQTADSFDGSIQSTTAIDGMSVIDRWIDALDENGDDQTDTIADILEDLKAELSVARQNETPDVESIQELLQELIGETQSYMQMPEASAQQTELQRLVSTLQNIHTQISA</sequence>